<dbReference type="CDD" id="cd06529">
    <property type="entry name" value="S24_LexA-like"/>
    <property type="match status" value="1"/>
</dbReference>
<sequence>MTFSQRLALAMKEAGHTQKSLADAVGMAQSSVWRLLDGSQGSRKTVAIAKELGVRAEWLAEGVGEMRDAGAFKSNNPESAIRNSSLRIKEIDDDETPNPDEFVEIPLLDVSLSAGNGSYELTEYSDYSLVFRRYYLRKLGVSEKNAKLVRVTGRSMEPTLHDGDIVGVNTQETTIRDGKTYAIRQGDLLRVKILIEHPDHVIIRSINREEYEDENMPRDIFYNDVHIIGQVFWSSHSW</sequence>
<keyword evidence="1" id="KW-0805">Transcription regulation</keyword>
<dbReference type="EMBL" id="CAADJA010000002">
    <property type="protein sequence ID" value="VFS51449.1"/>
    <property type="molecule type" value="Genomic_DNA"/>
</dbReference>
<accession>A0A485A1P8</accession>
<dbReference type="Pfam" id="PF00717">
    <property type="entry name" value="Peptidase_S24"/>
    <property type="match status" value="1"/>
</dbReference>
<dbReference type="GO" id="GO:0003677">
    <property type="term" value="F:DNA binding"/>
    <property type="evidence" value="ECO:0007669"/>
    <property type="project" value="UniProtKB-KW"/>
</dbReference>
<dbReference type="SMART" id="SM00530">
    <property type="entry name" value="HTH_XRE"/>
    <property type="match status" value="1"/>
</dbReference>
<dbReference type="InterPro" id="IPR015927">
    <property type="entry name" value="Peptidase_S24_S26A/B/C"/>
</dbReference>
<dbReference type="InterPro" id="IPR010982">
    <property type="entry name" value="Lambda_DNA-bd_dom_sf"/>
</dbReference>
<dbReference type="Proteomes" id="UP000373449">
    <property type="component" value="Unassembled WGS sequence"/>
</dbReference>
<evidence type="ECO:0000313" key="5">
    <source>
        <dbReference type="EMBL" id="VFS51449.1"/>
    </source>
</evidence>
<dbReference type="PROSITE" id="PS50943">
    <property type="entry name" value="HTH_CROC1"/>
    <property type="match status" value="1"/>
</dbReference>
<evidence type="ECO:0000313" key="6">
    <source>
        <dbReference type="Proteomes" id="UP000373449"/>
    </source>
</evidence>
<dbReference type="SUPFAM" id="SSF51306">
    <property type="entry name" value="LexA/Signal peptidase"/>
    <property type="match status" value="1"/>
</dbReference>
<evidence type="ECO:0000256" key="3">
    <source>
        <dbReference type="ARBA" id="ARBA00023163"/>
    </source>
</evidence>
<dbReference type="Gene3D" id="2.10.109.10">
    <property type="entry name" value="Umud Fragment, subunit A"/>
    <property type="match status" value="1"/>
</dbReference>
<reference evidence="5 6" key="1">
    <citation type="submission" date="2019-03" db="EMBL/GenBank/DDBJ databases">
        <authorList>
            <consortium name="Pathogen Informatics"/>
        </authorList>
    </citation>
    <scope>NUCLEOTIDE SEQUENCE [LARGE SCALE GENOMIC DNA]</scope>
    <source>
        <strain evidence="5 6">NCTC12282</strain>
    </source>
</reference>
<evidence type="ECO:0000256" key="2">
    <source>
        <dbReference type="ARBA" id="ARBA00023125"/>
    </source>
</evidence>
<dbReference type="RefSeq" id="WP_227659960.1">
    <property type="nucleotide sequence ID" value="NZ_CAADJA010000002.1"/>
</dbReference>
<keyword evidence="2" id="KW-0238">DNA-binding</keyword>
<dbReference type="InterPro" id="IPR036286">
    <property type="entry name" value="LexA/Signal_pep-like_sf"/>
</dbReference>
<dbReference type="PANTHER" id="PTHR40661:SF2">
    <property type="entry name" value="HTH-TYPE TRANSCRIPTIONAL REGULATOR PRTR"/>
    <property type="match status" value="1"/>
</dbReference>
<dbReference type="InterPro" id="IPR039418">
    <property type="entry name" value="LexA-like"/>
</dbReference>
<evidence type="ECO:0000259" key="4">
    <source>
        <dbReference type="PROSITE" id="PS50943"/>
    </source>
</evidence>
<dbReference type="InterPro" id="IPR001387">
    <property type="entry name" value="Cro/C1-type_HTH"/>
</dbReference>
<gene>
    <name evidence="5" type="ORF">NCTC12282_05092</name>
</gene>
<proteinExistence type="predicted"/>
<dbReference type="AlphaFoldDB" id="A0A485A1P8"/>
<keyword evidence="3" id="KW-0804">Transcription</keyword>
<evidence type="ECO:0000256" key="1">
    <source>
        <dbReference type="ARBA" id="ARBA00023015"/>
    </source>
</evidence>
<feature type="domain" description="HTH cro/C1-type" evidence="4">
    <location>
        <begin position="7"/>
        <end position="59"/>
    </location>
</feature>
<dbReference type="SUPFAM" id="SSF47413">
    <property type="entry name" value="lambda repressor-like DNA-binding domains"/>
    <property type="match status" value="1"/>
</dbReference>
<dbReference type="PANTHER" id="PTHR40661">
    <property type="match status" value="1"/>
</dbReference>
<organism evidence="5 6">
    <name type="scientific">Budvicia aquatica</name>
    <dbReference type="NCBI Taxonomy" id="82979"/>
    <lineage>
        <taxon>Bacteria</taxon>
        <taxon>Pseudomonadati</taxon>
        <taxon>Pseudomonadota</taxon>
        <taxon>Gammaproteobacteria</taxon>
        <taxon>Enterobacterales</taxon>
        <taxon>Budviciaceae</taxon>
        <taxon>Budvicia</taxon>
    </lineage>
</organism>
<dbReference type="CDD" id="cd00093">
    <property type="entry name" value="HTH_XRE"/>
    <property type="match status" value="1"/>
</dbReference>
<protein>
    <submittedName>
        <fullName evidence="5">Uncharacterized HTH-type transcriptional regulator HI_1476</fullName>
    </submittedName>
</protein>
<name>A0A485A1P8_9GAMM</name>
<dbReference type="Gene3D" id="1.10.260.40">
    <property type="entry name" value="lambda repressor-like DNA-binding domains"/>
    <property type="match status" value="1"/>
</dbReference>